<proteinExistence type="predicted"/>
<keyword evidence="1" id="KW-1133">Transmembrane helix</keyword>
<dbReference type="EMBL" id="BARV01024379">
    <property type="protein sequence ID" value="GAI46178.1"/>
    <property type="molecule type" value="Genomic_DNA"/>
</dbReference>
<gene>
    <name evidence="2" type="ORF">S06H3_39811</name>
</gene>
<keyword evidence="1" id="KW-0812">Transmembrane</keyword>
<feature type="transmembrane region" description="Helical" evidence="1">
    <location>
        <begin position="15"/>
        <end position="36"/>
    </location>
</feature>
<reference evidence="2" key="1">
    <citation type="journal article" date="2014" name="Front. Microbiol.">
        <title>High frequency of phylogenetically diverse reductive dehalogenase-homologous genes in deep subseafloor sedimentary metagenomes.</title>
        <authorList>
            <person name="Kawai M."/>
            <person name="Futagami T."/>
            <person name="Toyoda A."/>
            <person name="Takaki Y."/>
            <person name="Nishi S."/>
            <person name="Hori S."/>
            <person name="Arai W."/>
            <person name="Tsubouchi T."/>
            <person name="Morono Y."/>
            <person name="Uchiyama I."/>
            <person name="Ito T."/>
            <person name="Fujiyama A."/>
            <person name="Inagaki F."/>
            <person name="Takami H."/>
        </authorList>
    </citation>
    <scope>NUCLEOTIDE SEQUENCE</scope>
    <source>
        <strain evidence="2">Expedition CK06-06</strain>
    </source>
</reference>
<evidence type="ECO:0000313" key="2">
    <source>
        <dbReference type="EMBL" id="GAI46178.1"/>
    </source>
</evidence>
<dbReference type="AlphaFoldDB" id="X1NRF8"/>
<organism evidence="2">
    <name type="scientific">marine sediment metagenome</name>
    <dbReference type="NCBI Taxonomy" id="412755"/>
    <lineage>
        <taxon>unclassified sequences</taxon>
        <taxon>metagenomes</taxon>
        <taxon>ecological metagenomes</taxon>
    </lineage>
</organism>
<keyword evidence="1" id="KW-0472">Membrane</keyword>
<comment type="caution">
    <text evidence="2">The sequence shown here is derived from an EMBL/GenBank/DDBJ whole genome shotgun (WGS) entry which is preliminary data.</text>
</comment>
<sequence>CGIMCLADLFKSKKIYGSLFVILVLSVLTYIQLPYIHKITTQDRQNYREAVQYIESEVSKKDALLFSIGYAGEHFKYYSRTPITIPETFDEFTEIIEGKKYVWCLITGWLPDLRPPHGDKDVYSEQPEHQKIYNYVLENFVLKKEFLTRFPTRVFLLEG</sequence>
<feature type="non-terminal residue" evidence="2">
    <location>
        <position position="1"/>
    </location>
</feature>
<protein>
    <submittedName>
        <fullName evidence="2">Uncharacterized protein</fullName>
    </submittedName>
</protein>
<accession>X1NRF8</accession>
<name>X1NRF8_9ZZZZ</name>
<evidence type="ECO:0000256" key="1">
    <source>
        <dbReference type="SAM" id="Phobius"/>
    </source>
</evidence>